<protein>
    <submittedName>
        <fullName evidence="3">Acyl-CoA thioesterase</fullName>
        <ecNumber evidence="3">3.1.2.-</ecNumber>
    </submittedName>
</protein>
<dbReference type="RefSeq" id="WP_183412259.1">
    <property type="nucleotide sequence ID" value="NZ_JACHYB010000001.1"/>
</dbReference>
<dbReference type="InterPro" id="IPR003736">
    <property type="entry name" value="PAAI_dom"/>
</dbReference>
<dbReference type="EMBL" id="JACHYB010000001">
    <property type="protein sequence ID" value="MBB3186354.1"/>
    <property type="molecule type" value="Genomic_DNA"/>
</dbReference>
<evidence type="ECO:0000256" key="1">
    <source>
        <dbReference type="ARBA" id="ARBA00022801"/>
    </source>
</evidence>
<dbReference type="SUPFAM" id="SSF54637">
    <property type="entry name" value="Thioesterase/thiol ester dehydrase-isomerase"/>
    <property type="match status" value="1"/>
</dbReference>
<dbReference type="PANTHER" id="PTHR42856">
    <property type="entry name" value="ACYL-COENZYME A THIOESTERASE PAAI"/>
    <property type="match status" value="1"/>
</dbReference>
<keyword evidence="4" id="KW-1185">Reference proteome</keyword>
<sequence>MDKYKQYFTGDKFAMSNGIELIACHPGYAKAQVTIEERHLNGAGVVHGGLLFTLADFSFAAAVNSYALITLSINANMSFFAKSTAGILTAEAREIFRSNKLCTCDINVTDQEEQLLANFKGTAYITHKEIEF</sequence>
<dbReference type="CDD" id="cd03443">
    <property type="entry name" value="PaaI_thioesterase"/>
    <property type="match status" value="1"/>
</dbReference>
<evidence type="ECO:0000259" key="2">
    <source>
        <dbReference type="Pfam" id="PF03061"/>
    </source>
</evidence>
<proteinExistence type="predicted"/>
<name>A0A7W5DPU1_9PORP</name>
<dbReference type="Gene3D" id="3.10.129.10">
    <property type="entry name" value="Hotdog Thioesterase"/>
    <property type="match status" value="1"/>
</dbReference>
<dbReference type="NCBIfam" id="TIGR00369">
    <property type="entry name" value="unchar_dom_1"/>
    <property type="match status" value="1"/>
</dbReference>
<gene>
    <name evidence="3" type="ORF">FHX64_000517</name>
</gene>
<dbReference type="InterPro" id="IPR029069">
    <property type="entry name" value="HotDog_dom_sf"/>
</dbReference>
<reference evidence="3 4" key="1">
    <citation type="submission" date="2020-08" db="EMBL/GenBank/DDBJ databases">
        <title>Genomic Encyclopedia of Type Strains, Phase IV (KMG-IV): sequencing the most valuable type-strain genomes for metagenomic binning, comparative biology and taxonomic classification.</title>
        <authorList>
            <person name="Goeker M."/>
        </authorList>
    </citation>
    <scope>NUCLEOTIDE SEQUENCE [LARGE SCALE GENOMIC DNA]</scope>
    <source>
        <strain evidence="3 4">DSM 27471</strain>
    </source>
</reference>
<dbReference type="Proteomes" id="UP000544222">
    <property type="component" value="Unassembled WGS sequence"/>
</dbReference>
<keyword evidence="1 3" id="KW-0378">Hydrolase</keyword>
<dbReference type="GO" id="GO:0016289">
    <property type="term" value="F:acyl-CoA hydrolase activity"/>
    <property type="evidence" value="ECO:0007669"/>
    <property type="project" value="UniProtKB-ARBA"/>
</dbReference>
<feature type="domain" description="Thioesterase" evidence="2">
    <location>
        <begin position="44"/>
        <end position="116"/>
    </location>
</feature>
<dbReference type="PANTHER" id="PTHR42856:SF1">
    <property type="entry name" value="ACYL-COENZYME A THIOESTERASE PAAI"/>
    <property type="match status" value="1"/>
</dbReference>
<dbReference type="InterPro" id="IPR006683">
    <property type="entry name" value="Thioestr_dom"/>
</dbReference>
<dbReference type="InterPro" id="IPR052723">
    <property type="entry name" value="Acyl-CoA_thioesterase_PaaI"/>
</dbReference>
<dbReference type="Pfam" id="PF03061">
    <property type="entry name" value="4HBT"/>
    <property type="match status" value="1"/>
</dbReference>
<comment type="caution">
    <text evidence="3">The sequence shown here is derived from an EMBL/GenBank/DDBJ whole genome shotgun (WGS) entry which is preliminary data.</text>
</comment>
<dbReference type="AlphaFoldDB" id="A0A7W5DPU1"/>
<organism evidence="3 4">
    <name type="scientific">Microbacter margulisiae</name>
    <dbReference type="NCBI Taxonomy" id="1350067"/>
    <lineage>
        <taxon>Bacteria</taxon>
        <taxon>Pseudomonadati</taxon>
        <taxon>Bacteroidota</taxon>
        <taxon>Bacteroidia</taxon>
        <taxon>Bacteroidales</taxon>
        <taxon>Porphyromonadaceae</taxon>
        <taxon>Microbacter</taxon>
    </lineage>
</organism>
<evidence type="ECO:0000313" key="3">
    <source>
        <dbReference type="EMBL" id="MBB3186354.1"/>
    </source>
</evidence>
<evidence type="ECO:0000313" key="4">
    <source>
        <dbReference type="Proteomes" id="UP000544222"/>
    </source>
</evidence>
<accession>A0A7W5DPU1</accession>
<dbReference type="EC" id="3.1.2.-" evidence="3"/>